<evidence type="ECO:0000256" key="3">
    <source>
        <dbReference type="ARBA" id="ARBA00022801"/>
    </source>
</evidence>
<evidence type="ECO:0000259" key="5">
    <source>
        <dbReference type="Pfam" id="PF08386"/>
    </source>
</evidence>
<dbReference type="SUPFAM" id="SSF53474">
    <property type="entry name" value="alpha/beta-Hydrolases"/>
    <property type="match status" value="1"/>
</dbReference>
<feature type="domain" description="AB hydrolase-1" evidence="4">
    <location>
        <begin position="91"/>
        <end position="260"/>
    </location>
</feature>
<name>A0A5C4WR08_9ACTN</name>
<evidence type="ECO:0000256" key="2">
    <source>
        <dbReference type="ARBA" id="ARBA00022729"/>
    </source>
</evidence>
<comment type="similarity">
    <text evidence="1">Belongs to the peptidase S33 family.</text>
</comment>
<keyword evidence="3 6" id="KW-0378">Hydrolase</keyword>
<gene>
    <name evidence="6" type="ORF">FH608_013935</name>
</gene>
<dbReference type="EMBL" id="VDLX02000004">
    <property type="protein sequence ID" value="KAB8195559.1"/>
    <property type="molecule type" value="Genomic_DNA"/>
</dbReference>
<keyword evidence="2" id="KW-0732">Signal</keyword>
<comment type="caution">
    <text evidence="6">The sequence shown here is derived from an EMBL/GenBank/DDBJ whole genome shotgun (WGS) entry which is preliminary data.</text>
</comment>
<evidence type="ECO:0000313" key="6">
    <source>
        <dbReference type="EMBL" id="KAB8195559.1"/>
    </source>
</evidence>
<protein>
    <submittedName>
        <fullName evidence="6">Alpha/beta fold hydrolase</fullName>
    </submittedName>
</protein>
<dbReference type="Gene3D" id="3.40.50.1820">
    <property type="entry name" value="alpha/beta hydrolase"/>
    <property type="match status" value="1"/>
</dbReference>
<dbReference type="InterPro" id="IPR000073">
    <property type="entry name" value="AB_hydrolase_1"/>
</dbReference>
<dbReference type="InterPro" id="IPR013595">
    <property type="entry name" value="Pept_S33_TAP-like_C"/>
</dbReference>
<dbReference type="OrthoDB" id="3930934at2"/>
<dbReference type="InterPro" id="IPR051601">
    <property type="entry name" value="Serine_prot/Carboxylest_S33"/>
</dbReference>
<dbReference type="Pfam" id="PF00561">
    <property type="entry name" value="Abhydrolase_1"/>
    <property type="match status" value="1"/>
</dbReference>
<evidence type="ECO:0000259" key="4">
    <source>
        <dbReference type="Pfam" id="PF00561"/>
    </source>
</evidence>
<feature type="domain" description="Peptidase S33 tripeptidyl aminopeptidase-like C-terminal" evidence="5">
    <location>
        <begin position="398"/>
        <end position="476"/>
    </location>
</feature>
<accession>A0A5C4WR08</accession>
<reference evidence="6 7" key="1">
    <citation type="submission" date="2019-10" db="EMBL/GenBank/DDBJ databases">
        <title>Nonomuraea sp. nov., isolated from Phyllanthus amarus.</title>
        <authorList>
            <person name="Klykleung N."/>
            <person name="Tanasupawat S."/>
        </authorList>
    </citation>
    <scope>NUCLEOTIDE SEQUENCE [LARGE SCALE GENOMIC DNA]</scope>
    <source>
        <strain evidence="6 7">PA1-10</strain>
    </source>
</reference>
<proteinExistence type="inferred from homology"/>
<evidence type="ECO:0000313" key="7">
    <source>
        <dbReference type="Proteomes" id="UP000312512"/>
    </source>
</evidence>
<dbReference type="PANTHER" id="PTHR43248">
    <property type="entry name" value="2-SUCCINYL-6-HYDROXY-2,4-CYCLOHEXADIENE-1-CARBOXYLATE SYNTHASE"/>
    <property type="match status" value="1"/>
</dbReference>
<keyword evidence="7" id="KW-1185">Reference proteome</keyword>
<dbReference type="GO" id="GO:0016787">
    <property type="term" value="F:hydrolase activity"/>
    <property type="evidence" value="ECO:0007669"/>
    <property type="project" value="UniProtKB-KW"/>
</dbReference>
<dbReference type="PANTHER" id="PTHR43248:SF29">
    <property type="entry name" value="TRIPEPTIDYL AMINOPEPTIDASE"/>
    <property type="match status" value="1"/>
</dbReference>
<dbReference type="Proteomes" id="UP000312512">
    <property type="component" value="Unassembled WGS sequence"/>
</dbReference>
<dbReference type="AlphaFoldDB" id="A0A5C4WR08"/>
<dbReference type="InterPro" id="IPR029058">
    <property type="entry name" value="AB_hydrolase_fold"/>
</dbReference>
<dbReference type="Pfam" id="PF08386">
    <property type="entry name" value="Abhydrolase_4"/>
    <property type="match status" value="1"/>
</dbReference>
<sequence>MGSLAAGTPAVAELDRRPAVVWRECPEYSDDELRSRGLREEELAAFRQLLGRTECGTLAVPLDYADPGGQQISIALTRLKATDQEHRLGSMVLNPGGPGGSGYLMPLELAVKGAGLGGRYDLIGFDPRGVGRSTKVACADGQGDRRPGPVTEAWAREVYAETAERNRECAASDPAFLGQLTTANVARDIDRIRAALDERKISFFGVSWGTWLGAVLRSLFPGKVERMWLDSVAPPTSRTDRATELRAGATDREFRRMAAWIADRDGTYGLGTSREQVMATVEKLRRSFDAEPLTFSDLDLTVDGAVIADVAGRPGFAWPDVAQLFKELLTAEGPSAPPAVRKVLGGPPSGAAASTDRTANRAFHCNEDQGSRSFEAAWNAYRKRMKRYPVTGRATPFVPMCAGWPLPVQETRLRGGGSLMLSGHLYETLSPYEGTVAMHEAIGGTLVTIDDDVHGSAIRTPGCAAKIVDYFETGRRTRTCPGAPLPASTETPGRG</sequence>
<evidence type="ECO:0000256" key="1">
    <source>
        <dbReference type="ARBA" id="ARBA00010088"/>
    </source>
</evidence>
<organism evidence="6 7">
    <name type="scientific">Nonomuraea phyllanthi</name>
    <dbReference type="NCBI Taxonomy" id="2219224"/>
    <lineage>
        <taxon>Bacteria</taxon>
        <taxon>Bacillati</taxon>
        <taxon>Actinomycetota</taxon>
        <taxon>Actinomycetes</taxon>
        <taxon>Streptosporangiales</taxon>
        <taxon>Streptosporangiaceae</taxon>
        <taxon>Nonomuraea</taxon>
    </lineage>
</organism>